<evidence type="ECO:0000259" key="4">
    <source>
        <dbReference type="PROSITE" id="PS00498"/>
    </source>
</evidence>
<dbReference type="Gene3D" id="1.10.1280.10">
    <property type="entry name" value="Di-copper center containing domain from catechol oxidase"/>
    <property type="match status" value="1"/>
</dbReference>
<evidence type="ECO:0000256" key="1">
    <source>
        <dbReference type="ARBA" id="ARBA00022723"/>
    </source>
</evidence>
<accession>A0A1I8AD71</accession>
<dbReference type="Pfam" id="PF00264">
    <property type="entry name" value="Tyrosinase"/>
    <property type="match status" value="1"/>
</dbReference>
<dbReference type="PRINTS" id="PR00092">
    <property type="entry name" value="TYROSINASE"/>
</dbReference>
<name>A0A1I8AD71_9BILA</name>
<dbReference type="GO" id="GO:0016491">
    <property type="term" value="F:oxidoreductase activity"/>
    <property type="evidence" value="ECO:0007669"/>
    <property type="project" value="InterPro"/>
</dbReference>
<reference evidence="6" key="1">
    <citation type="submission" date="2016-11" db="UniProtKB">
        <authorList>
            <consortium name="WormBaseParasite"/>
        </authorList>
    </citation>
    <scope>IDENTIFICATION</scope>
</reference>
<dbReference type="InterPro" id="IPR002227">
    <property type="entry name" value="Tyrosinase_Cu-bd"/>
</dbReference>
<dbReference type="PANTHER" id="PTHR11474">
    <property type="entry name" value="TYROSINASE FAMILY MEMBER"/>
    <property type="match status" value="1"/>
</dbReference>
<evidence type="ECO:0000313" key="5">
    <source>
        <dbReference type="Proteomes" id="UP000095287"/>
    </source>
</evidence>
<dbReference type="SUPFAM" id="SSF48056">
    <property type="entry name" value="Di-copper centre-containing domain"/>
    <property type="match status" value="1"/>
</dbReference>
<dbReference type="InterPro" id="IPR050316">
    <property type="entry name" value="Tyrosinase/Hemocyanin"/>
</dbReference>
<dbReference type="InterPro" id="IPR008922">
    <property type="entry name" value="Di-copper_centre_dom_sf"/>
</dbReference>
<sequence length="509" mass="58854">MRQNTSSSVVVLLVAVGLSALALVEAKNYVYEKIDILNGKRYVSRYEQPFFRVYHPPHHKNAREDPPEDIGEDDLSGTVGHPHHNNVGPRRGPPSKKGGIRLPPKFGHHNLPDEDPKDFIEPRWPADLANYVHCMDIPCTCPYYEGTVVNNTCVLPSGKVLGKALRKDYRTYTPEERSLFVDALHRMKKSGVLGEIGRVHKYAGVHSGPGFYPWHREFFKRMEIAFRKFYPDLGLPYWDSTLDNNLPEPKDSVMFSDYLLGASNSEGYVVTGVWANWTTLEGRYTFQRLLADEPDGEFFNDARINYVLDQTEVKYVMAYSLPLHGCINYTLDDRFLEYSHDYTHYYISGDMYERFSSNNDPIFFMHHGFVDSIWELWRQQRQSRAEREEQYPEDNPECEPPWHFRNEQMAMLSPFRNIDALSNKYTDNFFEYAPRPTCTAIDPNCRSEFLFCDLITNDEPKCSAKVKLGGNCTGFEKIPDSCYKGKCVNGTCVEDSEEKKLDKRQDGYM</sequence>
<dbReference type="AlphaFoldDB" id="A0A1I8AD71"/>
<proteinExistence type="predicted"/>
<feature type="domain" description="Tyrosinase copper-binding" evidence="4">
    <location>
        <begin position="360"/>
        <end position="371"/>
    </location>
</feature>
<dbReference type="GO" id="GO:0046872">
    <property type="term" value="F:metal ion binding"/>
    <property type="evidence" value="ECO:0007669"/>
    <property type="project" value="UniProtKB-KW"/>
</dbReference>
<feature type="signal peptide" evidence="3">
    <location>
        <begin position="1"/>
        <end position="26"/>
    </location>
</feature>
<protein>
    <submittedName>
        <fullName evidence="6">Tyrosinase_Cu-bd domain-containing protein</fullName>
    </submittedName>
</protein>
<evidence type="ECO:0000256" key="3">
    <source>
        <dbReference type="SAM" id="SignalP"/>
    </source>
</evidence>
<dbReference type="Proteomes" id="UP000095287">
    <property type="component" value="Unplaced"/>
</dbReference>
<keyword evidence="3" id="KW-0732">Signal</keyword>
<organism evidence="5 6">
    <name type="scientific">Steinernema glaseri</name>
    <dbReference type="NCBI Taxonomy" id="37863"/>
    <lineage>
        <taxon>Eukaryota</taxon>
        <taxon>Metazoa</taxon>
        <taxon>Ecdysozoa</taxon>
        <taxon>Nematoda</taxon>
        <taxon>Chromadorea</taxon>
        <taxon>Rhabditida</taxon>
        <taxon>Tylenchina</taxon>
        <taxon>Panagrolaimomorpha</taxon>
        <taxon>Strongyloidoidea</taxon>
        <taxon>Steinernematidae</taxon>
        <taxon>Steinernema</taxon>
    </lineage>
</organism>
<feature type="region of interest" description="Disordered" evidence="2">
    <location>
        <begin position="56"/>
        <end position="102"/>
    </location>
</feature>
<evidence type="ECO:0000256" key="2">
    <source>
        <dbReference type="SAM" id="MobiDB-lite"/>
    </source>
</evidence>
<evidence type="ECO:0000313" key="6">
    <source>
        <dbReference type="WBParaSite" id="L893_g4241.t1"/>
    </source>
</evidence>
<dbReference type="WBParaSite" id="L893_g4241.t1">
    <property type="protein sequence ID" value="L893_g4241.t1"/>
    <property type="gene ID" value="L893_g4241"/>
</dbReference>
<feature type="chain" id="PRO_5009314578" evidence="3">
    <location>
        <begin position="27"/>
        <end position="509"/>
    </location>
</feature>
<keyword evidence="1" id="KW-0479">Metal-binding</keyword>
<dbReference type="PANTHER" id="PTHR11474:SF50">
    <property type="entry name" value="TYROSINASE COPPER-BINDING DOMAIN-CONTAINING PROTEIN"/>
    <property type="match status" value="1"/>
</dbReference>
<dbReference type="PROSITE" id="PS00498">
    <property type="entry name" value="TYROSINASE_2"/>
    <property type="match status" value="1"/>
</dbReference>
<keyword evidence="5" id="KW-1185">Reference proteome</keyword>
<feature type="compositionally biased region" description="Acidic residues" evidence="2">
    <location>
        <begin position="66"/>
        <end position="75"/>
    </location>
</feature>